<organism evidence="2 3">
    <name type="scientific">Polarella glacialis</name>
    <name type="common">Dinoflagellate</name>
    <dbReference type="NCBI Taxonomy" id="89957"/>
    <lineage>
        <taxon>Eukaryota</taxon>
        <taxon>Sar</taxon>
        <taxon>Alveolata</taxon>
        <taxon>Dinophyceae</taxon>
        <taxon>Suessiales</taxon>
        <taxon>Suessiaceae</taxon>
        <taxon>Polarella</taxon>
    </lineage>
</organism>
<feature type="compositionally biased region" description="Pro residues" evidence="1">
    <location>
        <begin position="1"/>
        <end position="13"/>
    </location>
</feature>
<feature type="non-terminal residue" evidence="2">
    <location>
        <position position="102"/>
    </location>
</feature>
<evidence type="ECO:0000313" key="3">
    <source>
        <dbReference type="Proteomes" id="UP000654075"/>
    </source>
</evidence>
<sequence length="102" mass="10467">MNFPHMPPAPPHGFPQLPQKRPYDMPPEMLGGAASKMPNLGGLGAPFVGLQQQLGHPPAQQAGSFGWAGAPPLPMPPHLGLGGQPRPPYPGPPGGYPGTPAT</sequence>
<dbReference type="AlphaFoldDB" id="A0A813H253"/>
<accession>A0A813H253</accession>
<name>A0A813H253_POLGL</name>
<keyword evidence="3" id="KW-1185">Reference proteome</keyword>
<protein>
    <submittedName>
        <fullName evidence="2">Uncharacterized protein</fullName>
    </submittedName>
</protein>
<evidence type="ECO:0000256" key="1">
    <source>
        <dbReference type="SAM" id="MobiDB-lite"/>
    </source>
</evidence>
<dbReference type="EMBL" id="CAJNNV010030202">
    <property type="protein sequence ID" value="CAE8631764.1"/>
    <property type="molecule type" value="Genomic_DNA"/>
</dbReference>
<comment type="caution">
    <text evidence="2">The sequence shown here is derived from an EMBL/GenBank/DDBJ whole genome shotgun (WGS) entry which is preliminary data.</text>
</comment>
<feature type="region of interest" description="Disordered" evidence="1">
    <location>
        <begin position="1"/>
        <end position="102"/>
    </location>
</feature>
<evidence type="ECO:0000313" key="2">
    <source>
        <dbReference type="EMBL" id="CAE8631764.1"/>
    </source>
</evidence>
<feature type="compositionally biased region" description="Pro residues" evidence="1">
    <location>
        <begin position="85"/>
        <end position="95"/>
    </location>
</feature>
<reference evidence="2" key="1">
    <citation type="submission" date="2021-02" db="EMBL/GenBank/DDBJ databases">
        <authorList>
            <person name="Dougan E. K."/>
            <person name="Rhodes N."/>
            <person name="Thang M."/>
            <person name="Chan C."/>
        </authorList>
    </citation>
    <scope>NUCLEOTIDE SEQUENCE</scope>
</reference>
<dbReference type="Proteomes" id="UP000654075">
    <property type="component" value="Unassembled WGS sequence"/>
</dbReference>
<gene>
    <name evidence="2" type="ORF">PGLA1383_LOCUS47766</name>
</gene>
<proteinExistence type="predicted"/>